<dbReference type="Proteomes" id="UP000288623">
    <property type="component" value="Unassembled WGS sequence"/>
</dbReference>
<proteinExistence type="predicted"/>
<name>A0A433RRS3_9BACL</name>
<organism evidence="1 2">
    <name type="scientific">Candidatus Kurthia intestinigallinarum</name>
    <dbReference type="NCBI Taxonomy" id="1562256"/>
    <lineage>
        <taxon>Bacteria</taxon>
        <taxon>Bacillati</taxon>
        <taxon>Bacillota</taxon>
        <taxon>Bacilli</taxon>
        <taxon>Bacillales</taxon>
        <taxon>Caryophanaceae</taxon>
        <taxon>Kurthia</taxon>
    </lineage>
</organism>
<evidence type="ECO:0000313" key="2">
    <source>
        <dbReference type="Proteomes" id="UP000288623"/>
    </source>
</evidence>
<gene>
    <name evidence="1" type="ORF">QI30_14300</name>
</gene>
<dbReference type="AlphaFoldDB" id="A0A433RRS3"/>
<dbReference type="EMBL" id="JTFC01000033">
    <property type="protein sequence ID" value="RUS53862.1"/>
    <property type="molecule type" value="Genomic_DNA"/>
</dbReference>
<evidence type="ECO:0000313" key="1">
    <source>
        <dbReference type="EMBL" id="RUS53862.1"/>
    </source>
</evidence>
<sequence>MIFKKRRFDVIKVFRNFGYPEEERLIEFAKDVEQQFFTVAPYHFQYPIEVETNIIWDRELISEIKELNKQFLSGLIHNANLYMIYTRTSESSEWKPKYFGQRKSQGIYGRIIEHLVTKNEATGAKLGKVKEALRNGEEIGINLVKIQPEELRLYIEEFIIKQNSNLLDWNIHSKNRWKC</sequence>
<comment type="caution">
    <text evidence="1">The sequence shown here is derived from an EMBL/GenBank/DDBJ whole genome shotgun (WGS) entry which is preliminary data.</text>
</comment>
<accession>A0A433RRS3</accession>
<reference evidence="1 2" key="1">
    <citation type="submission" date="2014-11" db="EMBL/GenBank/DDBJ databases">
        <title>Genome sequence and analysis of novel Kurthia sp.</title>
        <authorList>
            <person name="Lawson J.N."/>
            <person name="Gonzalez J.E."/>
            <person name="Rinauldi L."/>
            <person name="Xuan Z."/>
            <person name="Firman A."/>
            <person name="Shaddox L."/>
            <person name="Trudeau A."/>
            <person name="Shah S."/>
            <person name="Reiman D."/>
        </authorList>
    </citation>
    <scope>NUCLEOTIDE SEQUENCE [LARGE SCALE GENOMIC DNA]</scope>
    <source>
        <strain evidence="1 2">3B1D</strain>
    </source>
</reference>
<keyword evidence="2" id="KW-1185">Reference proteome</keyword>
<protein>
    <submittedName>
        <fullName evidence="1">Uncharacterized protein</fullName>
    </submittedName>
</protein>